<evidence type="ECO:0000313" key="2">
    <source>
        <dbReference type="EMBL" id="NII05735.1"/>
    </source>
</evidence>
<dbReference type="AlphaFoldDB" id="A0A7X5ZHM5"/>
<proteinExistence type="predicted"/>
<gene>
    <name evidence="2" type="ORF">HBF25_04930</name>
</gene>
<feature type="domain" description="AB hydrolase-1" evidence="1">
    <location>
        <begin position="50"/>
        <end position="193"/>
    </location>
</feature>
<evidence type="ECO:0000259" key="1">
    <source>
        <dbReference type="Pfam" id="PF12697"/>
    </source>
</evidence>
<evidence type="ECO:0000313" key="3">
    <source>
        <dbReference type="Proteomes" id="UP000490980"/>
    </source>
</evidence>
<accession>A0A7X5ZHM5</accession>
<dbReference type="GO" id="GO:0016787">
    <property type="term" value="F:hydrolase activity"/>
    <property type="evidence" value="ECO:0007669"/>
    <property type="project" value="UniProtKB-KW"/>
</dbReference>
<dbReference type="InterPro" id="IPR029058">
    <property type="entry name" value="AB_hydrolase_fold"/>
</dbReference>
<dbReference type="Proteomes" id="UP000490980">
    <property type="component" value="Unassembled WGS sequence"/>
</dbReference>
<dbReference type="RefSeq" id="WP_166946823.1">
    <property type="nucleotide sequence ID" value="NZ_CP077072.1"/>
</dbReference>
<comment type="caution">
    <text evidence="2">The sequence shown here is derived from an EMBL/GenBank/DDBJ whole genome shotgun (WGS) entry which is preliminary data.</text>
</comment>
<dbReference type="InterPro" id="IPR000073">
    <property type="entry name" value="AB_hydrolase_1"/>
</dbReference>
<dbReference type="EMBL" id="JAARLZ010000002">
    <property type="protein sequence ID" value="NII05735.1"/>
    <property type="molecule type" value="Genomic_DNA"/>
</dbReference>
<organism evidence="2 3">
    <name type="scientific">Luteibacter anthropi</name>
    <dbReference type="NCBI Taxonomy" id="564369"/>
    <lineage>
        <taxon>Bacteria</taxon>
        <taxon>Pseudomonadati</taxon>
        <taxon>Pseudomonadota</taxon>
        <taxon>Gammaproteobacteria</taxon>
        <taxon>Lysobacterales</taxon>
        <taxon>Rhodanobacteraceae</taxon>
        <taxon>Luteibacter</taxon>
    </lineage>
</organism>
<name>A0A7X5ZHM5_9GAMM</name>
<keyword evidence="3" id="KW-1185">Reference proteome</keyword>
<keyword evidence="2" id="KW-0378">Hydrolase</keyword>
<reference evidence="2 3" key="1">
    <citation type="submission" date="2020-03" db="EMBL/GenBank/DDBJ databases">
        <authorList>
            <person name="Lai Q."/>
        </authorList>
    </citation>
    <scope>NUCLEOTIDE SEQUENCE [LARGE SCALE GENOMIC DNA]</scope>
    <source>
        <strain evidence="2 3">CCUG 25036</strain>
    </source>
</reference>
<dbReference type="Pfam" id="PF12697">
    <property type="entry name" value="Abhydrolase_6"/>
    <property type="match status" value="1"/>
</dbReference>
<sequence length="276" mass="30766">MSREEAHRFGRASHLVGVVGLPDTRRAAIGVIVLNAGLVHRVGPFRLHVELTRRINATGYATLRFDLSTLGDSAAAPGSLTRTQQVEADLDDAMRLLAERTGCERFVLMGLCSGAQNAHTVAASDPRVTGAVFLDGYAYRTFGYKLRHYLPRVLDPSRWMRRLRRRARTTGGESAEPVFAVAPAPRDEVIADFTAMVERGMKLYLVYSGGISTHFNHARQFRECFGRIMDHPSVTTRYAADTDHTYILTVDRERLLDGIRDWLVGNFPGPDVRRPA</sequence>
<dbReference type="Gene3D" id="3.40.50.1820">
    <property type="entry name" value="alpha/beta hydrolase"/>
    <property type="match status" value="1"/>
</dbReference>
<dbReference type="SUPFAM" id="SSF53474">
    <property type="entry name" value="alpha/beta-Hydrolases"/>
    <property type="match status" value="1"/>
</dbReference>
<protein>
    <submittedName>
        <fullName evidence="2">Alpha/beta fold hydrolase</fullName>
    </submittedName>
</protein>